<dbReference type="PRINTS" id="PR00081">
    <property type="entry name" value="GDHRDH"/>
</dbReference>
<reference evidence="1 2" key="1">
    <citation type="submission" date="2022-06" db="EMBL/GenBank/DDBJ databases">
        <title>Mycolicibacterium sp. CAU 1645 isolated from seawater.</title>
        <authorList>
            <person name="Kim W."/>
        </authorList>
    </citation>
    <scope>NUCLEOTIDE SEQUENCE [LARGE SCALE GENOMIC DNA]</scope>
    <source>
        <strain evidence="1 2">CAU 1645</strain>
    </source>
</reference>
<sequence length="177" mass="18571">MQTVDEPRIVLVTGASQGVGADVVAQLDDTHSHVIAGDSDAAALIDDVAARFGRLDTLVLNASATRLDRAELREFAQRAVRLMPIGGHIVFVTSHQAHFYPHKAVPKGYAADAARMRAGETALYGMRSEFSRAGIRFTVVSGDAVDGGFAAAIVTAATTPNPSGVVYVGSAQYLMTA</sequence>
<dbReference type="InterPro" id="IPR036291">
    <property type="entry name" value="NAD(P)-bd_dom_sf"/>
</dbReference>
<comment type="caution">
    <text evidence="1">The sequence shown here is derived from an EMBL/GenBank/DDBJ whole genome shotgun (WGS) entry which is preliminary data.</text>
</comment>
<evidence type="ECO:0000313" key="1">
    <source>
        <dbReference type="EMBL" id="MCP9274816.1"/>
    </source>
</evidence>
<dbReference type="Gene3D" id="3.40.50.720">
    <property type="entry name" value="NAD(P)-binding Rossmann-like Domain"/>
    <property type="match status" value="1"/>
</dbReference>
<dbReference type="RefSeq" id="WP_255062504.1">
    <property type="nucleotide sequence ID" value="NZ_JANDBD010000009.1"/>
</dbReference>
<dbReference type="Proteomes" id="UP001651690">
    <property type="component" value="Unassembled WGS sequence"/>
</dbReference>
<dbReference type="SUPFAM" id="SSF51735">
    <property type="entry name" value="NAD(P)-binding Rossmann-fold domains"/>
    <property type="match status" value="1"/>
</dbReference>
<organism evidence="1 2">
    <name type="scientific">Mycolicibacterium arenosum</name>
    <dbReference type="NCBI Taxonomy" id="2952157"/>
    <lineage>
        <taxon>Bacteria</taxon>
        <taxon>Bacillati</taxon>
        <taxon>Actinomycetota</taxon>
        <taxon>Actinomycetes</taxon>
        <taxon>Mycobacteriales</taxon>
        <taxon>Mycobacteriaceae</taxon>
        <taxon>Mycolicibacterium</taxon>
    </lineage>
</organism>
<gene>
    <name evidence="1" type="ORF">NM203_21720</name>
</gene>
<dbReference type="EMBL" id="JANDBD010000009">
    <property type="protein sequence ID" value="MCP9274816.1"/>
    <property type="molecule type" value="Genomic_DNA"/>
</dbReference>
<name>A0ABT1M6L9_9MYCO</name>
<evidence type="ECO:0000313" key="2">
    <source>
        <dbReference type="Proteomes" id="UP001651690"/>
    </source>
</evidence>
<dbReference type="InterPro" id="IPR002347">
    <property type="entry name" value="SDR_fam"/>
</dbReference>
<accession>A0ABT1M6L9</accession>
<protein>
    <submittedName>
        <fullName evidence="1">Short chain dehydrogenase</fullName>
    </submittedName>
</protein>
<proteinExistence type="predicted"/>
<keyword evidence="2" id="KW-1185">Reference proteome</keyword>